<evidence type="ECO:0000256" key="2">
    <source>
        <dbReference type="ARBA" id="ARBA00022679"/>
    </source>
</evidence>
<evidence type="ECO:0000256" key="5">
    <source>
        <dbReference type="ARBA" id="ARBA00022840"/>
    </source>
</evidence>
<gene>
    <name evidence="8" type="ORF">CLV71_116130</name>
</gene>
<dbReference type="InterPro" id="IPR004662">
    <property type="entry name" value="AcgluKinase_fam"/>
</dbReference>
<dbReference type="InterPro" id="IPR036393">
    <property type="entry name" value="AceGlu_kinase-like_sf"/>
</dbReference>
<evidence type="ECO:0000256" key="6">
    <source>
        <dbReference type="ARBA" id="ARBA00029440"/>
    </source>
</evidence>
<dbReference type="AlphaFoldDB" id="A0A4R7V6M2"/>
<organism evidence="8 9">
    <name type="scientific">Actinophytocola oryzae</name>
    <dbReference type="NCBI Taxonomy" id="502181"/>
    <lineage>
        <taxon>Bacteria</taxon>
        <taxon>Bacillati</taxon>
        <taxon>Actinomycetota</taxon>
        <taxon>Actinomycetes</taxon>
        <taxon>Pseudonocardiales</taxon>
        <taxon>Pseudonocardiaceae</taxon>
    </lineage>
</organism>
<dbReference type="RefSeq" id="WP_133907094.1">
    <property type="nucleotide sequence ID" value="NZ_SOCP01000016.1"/>
</dbReference>
<comment type="caution">
    <text evidence="8">The sequence shown here is derived from an EMBL/GenBank/DDBJ whole genome shotgun (WGS) entry which is preliminary data.</text>
</comment>
<evidence type="ECO:0000259" key="7">
    <source>
        <dbReference type="Pfam" id="PF00696"/>
    </source>
</evidence>
<dbReference type="InterPro" id="IPR001048">
    <property type="entry name" value="Asp/Glu/Uridylate_kinase"/>
</dbReference>
<dbReference type="GO" id="GO:0003991">
    <property type="term" value="F:acetylglutamate kinase activity"/>
    <property type="evidence" value="ECO:0007669"/>
    <property type="project" value="TreeGrafter"/>
</dbReference>
<keyword evidence="9" id="KW-1185">Reference proteome</keyword>
<dbReference type="GO" id="GO:0005737">
    <property type="term" value="C:cytoplasm"/>
    <property type="evidence" value="ECO:0007669"/>
    <property type="project" value="InterPro"/>
</dbReference>
<dbReference type="PANTHER" id="PTHR23342">
    <property type="entry name" value="N-ACETYLGLUTAMATE SYNTHASE"/>
    <property type="match status" value="1"/>
</dbReference>
<dbReference type="OrthoDB" id="9803155at2"/>
<dbReference type="PIRSF" id="PIRSF000728">
    <property type="entry name" value="NAGK"/>
    <property type="match status" value="1"/>
</dbReference>
<evidence type="ECO:0000256" key="3">
    <source>
        <dbReference type="ARBA" id="ARBA00022741"/>
    </source>
</evidence>
<dbReference type="PRINTS" id="PR00474">
    <property type="entry name" value="GLU5KINASE"/>
</dbReference>
<keyword evidence="3" id="KW-0547">Nucleotide-binding</keyword>
<keyword evidence="5" id="KW-0067">ATP-binding</keyword>
<keyword evidence="1" id="KW-0028">Amino-acid biosynthesis</keyword>
<dbReference type="GO" id="GO:0005524">
    <property type="term" value="F:ATP binding"/>
    <property type="evidence" value="ECO:0007669"/>
    <property type="project" value="UniProtKB-KW"/>
</dbReference>
<evidence type="ECO:0000313" key="9">
    <source>
        <dbReference type="Proteomes" id="UP000294927"/>
    </source>
</evidence>
<dbReference type="Pfam" id="PF00696">
    <property type="entry name" value="AA_kinase"/>
    <property type="match status" value="1"/>
</dbReference>
<dbReference type="Gene3D" id="3.40.1160.10">
    <property type="entry name" value="Acetylglutamate kinase-like"/>
    <property type="match status" value="1"/>
</dbReference>
<evidence type="ECO:0000313" key="8">
    <source>
        <dbReference type="EMBL" id="TDV43196.1"/>
    </source>
</evidence>
<dbReference type="InterPro" id="IPR001057">
    <property type="entry name" value="Glu/AcGlu_kinase"/>
</dbReference>
<dbReference type="EMBL" id="SOCP01000016">
    <property type="protein sequence ID" value="TDV43196.1"/>
    <property type="molecule type" value="Genomic_DNA"/>
</dbReference>
<reference evidence="8 9" key="1">
    <citation type="submission" date="2019-03" db="EMBL/GenBank/DDBJ databases">
        <title>Genomic Encyclopedia of Archaeal and Bacterial Type Strains, Phase II (KMG-II): from individual species to whole genera.</title>
        <authorList>
            <person name="Goeker M."/>
        </authorList>
    </citation>
    <scope>NUCLEOTIDE SEQUENCE [LARGE SCALE GENOMIC DNA]</scope>
    <source>
        <strain evidence="8 9">DSM 45499</strain>
    </source>
</reference>
<comment type="pathway">
    <text evidence="6">Amino-acid biosynthesis.</text>
</comment>
<dbReference type="GO" id="GO:0006526">
    <property type="term" value="P:L-arginine biosynthetic process"/>
    <property type="evidence" value="ECO:0007669"/>
    <property type="project" value="TreeGrafter"/>
</dbReference>
<evidence type="ECO:0000256" key="4">
    <source>
        <dbReference type="ARBA" id="ARBA00022777"/>
    </source>
</evidence>
<sequence length="281" mass="27884">MTTDGTSLIVVKSGGTAGVDPAVVCAAVARAVAGGCRVVLVHGGSAEAAALAARLDIPLRRMVAPDGSTSRHTDDGAMEALTLAWSGRVKPALVTALIREGVPCAGITGLDGGLLQARRNGAQRAVVGGRTVVVRDDRSGRIASVRPGILRVLLDEGLVPVVSPPALASDGTVVNVDADRIAAAVAVALGATRLVLLTAAPGVLADRHDAGTVLATYRPPPDGRDPAIAGGMAVKLAAAQAALAGGVGDVVVADGRDRDSAARALAGTGGTRILPTTARKP</sequence>
<dbReference type="SUPFAM" id="SSF53633">
    <property type="entry name" value="Carbamate kinase-like"/>
    <property type="match status" value="1"/>
</dbReference>
<feature type="domain" description="Aspartate/glutamate/uridylate kinase" evidence="7">
    <location>
        <begin position="8"/>
        <end position="254"/>
    </location>
</feature>
<dbReference type="PANTHER" id="PTHR23342:SF20">
    <property type="entry name" value="[LYSW]-AMINOADIPATE KINASE"/>
    <property type="match status" value="1"/>
</dbReference>
<proteinExistence type="predicted"/>
<keyword evidence="2" id="KW-0808">Transferase</keyword>
<protein>
    <submittedName>
        <fullName evidence="8">Acetylglutamate/LysW-gamma-L-alpha-aminoadipate kinase</fullName>
    </submittedName>
</protein>
<evidence type="ECO:0000256" key="1">
    <source>
        <dbReference type="ARBA" id="ARBA00022605"/>
    </source>
</evidence>
<accession>A0A4R7V6M2</accession>
<dbReference type="Proteomes" id="UP000294927">
    <property type="component" value="Unassembled WGS sequence"/>
</dbReference>
<keyword evidence="4 8" id="KW-0418">Kinase</keyword>
<name>A0A4R7V6M2_9PSEU</name>